<protein>
    <submittedName>
        <fullName evidence="2">13746_t:CDS:1</fullName>
    </submittedName>
</protein>
<dbReference type="GO" id="GO:0004672">
    <property type="term" value="F:protein kinase activity"/>
    <property type="evidence" value="ECO:0007669"/>
    <property type="project" value="InterPro"/>
</dbReference>
<dbReference type="InterPro" id="IPR000719">
    <property type="entry name" value="Prot_kinase_dom"/>
</dbReference>
<dbReference type="GO" id="GO:0005524">
    <property type="term" value="F:ATP binding"/>
    <property type="evidence" value="ECO:0007669"/>
    <property type="project" value="InterPro"/>
</dbReference>
<dbReference type="Proteomes" id="UP000789342">
    <property type="component" value="Unassembled WGS sequence"/>
</dbReference>
<dbReference type="PROSITE" id="PS50011">
    <property type="entry name" value="PROTEIN_KINASE_DOM"/>
    <property type="match status" value="1"/>
</dbReference>
<dbReference type="SUPFAM" id="SSF56112">
    <property type="entry name" value="Protein kinase-like (PK-like)"/>
    <property type="match status" value="1"/>
</dbReference>
<dbReference type="Gene3D" id="1.10.510.10">
    <property type="entry name" value="Transferase(Phosphotransferase) domain 1"/>
    <property type="match status" value="1"/>
</dbReference>
<reference evidence="2" key="1">
    <citation type="submission" date="2021-06" db="EMBL/GenBank/DDBJ databases">
        <authorList>
            <person name="Kallberg Y."/>
            <person name="Tangrot J."/>
            <person name="Rosling A."/>
        </authorList>
    </citation>
    <scope>NUCLEOTIDE SEQUENCE</scope>
    <source>
        <strain evidence="2">CL551</strain>
    </source>
</reference>
<evidence type="ECO:0000259" key="1">
    <source>
        <dbReference type="PROSITE" id="PS50011"/>
    </source>
</evidence>
<organism evidence="2 3">
    <name type="scientific">Acaulospora morrowiae</name>
    <dbReference type="NCBI Taxonomy" id="94023"/>
    <lineage>
        <taxon>Eukaryota</taxon>
        <taxon>Fungi</taxon>
        <taxon>Fungi incertae sedis</taxon>
        <taxon>Mucoromycota</taxon>
        <taxon>Glomeromycotina</taxon>
        <taxon>Glomeromycetes</taxon>
        <taxon>Diversisporales</taxon>
        <taxon>Acaulosporaceae</taxon>
        <taxon>Acaulospora</taxon>
    </lineage>
</organism>
<name>A0A9N9GMR0_9GLOM</name>
<sequence length="330" mass="38754">MSEIDTDKLNEIWTNGWKNVDYSKCTTMTQVFEHLRNSYLESSQSVNESEKAELINRLDSFIDRWNVDHQENDPELCERCQSWAYAAQYCEHCIRHFFKKNFGKWTSGNDEIDKIIQDAQLNASCPDMVVEWIPFSDFEEVKHKIKGHRSDIYSATWSKGPFDKFNPETHAVDRFGRTNVILKKLENSDKMDGEWFKVITEFKLHKLSIFATAFYGITKDPMTQEYMIVLKQYDYNLHEYISLKHSKFSWYEKIYRANSVLSKIEGVNASSWVHKNLQPGNVHGNLHPGNVLYEKKTDQFLIADLGLYQHAEDYYESLPFIAPENFGCDE</sequence>
<accession>A0A9N9GMR0</accession>
<dbReference type="AlphaFoldDB" id="A0A9N9GMR0"/>
<evidence type="ECO:0000313" key="3">
    <source>
        <dbReference type="Proteomes" id="UP000789342"/>
    </source>
</evidence>
<comment type="caution">
    <text evidence="2">The sequence shown here is derived from an EMBL/GenBank/DDBJ whole genome shotgun (WGS) entry which is preliminary data.</text>
</comment>
<evidence type="ECO:0000313" key="2">
    <source>
        <dbReference type="EMBL" id="CAG8621773.1"/>
    </source>
</evidence>
<dbReference type="EMBL" id="CAJVPV010007670">
    <property type="protein sequence ID" value="CAG8621773.1"/>
    <property type="molecule type" value="Genomic_DNA"/>
</dbReference>
<gene>
    <name evidence="2" type="ORF">AMORRO_LOCUS8695</name>
</gene>
<feature type="domain" description="Protein kinase" evidence="1">
    <location>
        <begin position="138"/>
        <end position="330"/>
    </location>
</feature>
<dbReference type="OrthoDB" id="2352431at2759"/>
<keyword evidence="3" id="KW-1185">Reference proteome</keyword>
<proteinExistence type="predicted"/>
<dbReference type="InterPro" id="IPR011009">
    <property type="entry name" value="Kinase-like_dom_sf"/>
</dbReference>